<dbReference type="FunFam" id="2.60.40.10:FF:000910">
    <property type="entry name" value="T-lymphocyte activation antigen CD80"/>
    <property type="match status" value="1"/>
</dbReference>
<protein>
    <recommendedName>
        <fullName evidence="13">Ig-like domain-containing protein</fullName>
    </recommendedName>
</protein>
<dbReference type="InterPro" id="IPR036179">
    <property type="entry name" value="Ig-like_dom_sf"/>
</dbReference>
<dbReference type="PROSITE" id="PS50835">
    <property type="entry name" value="IG_LIKE"/>
    <property type="match status" value="2"/>
</dbReference>
<dbReference type="PANTHER" id="PTHR25466">
    <property type="entry name" value="T-LYMPHOCYTE ACTIVATION ANTIGEN"/>
    <property type="match status" value="1"/>
</dbReference>
<dbReference type="SUPFAM" id="SSF48726">
    <property type="entry name" value="Immunoglobulin"/>
    <property type="match status" value="2"/>
</dbReference>
<keyword evidence="3 11" id="KW-0812">Transmembrane</keyword>
<reference evidence="15" key="1">
    <citation type="submission" date="2018-12" db="EMBL/GenBank/DDBJ databases">
        <authorList>
            <person name="Yazar S."/>
        </authorList>
    </citation>
    <scope>NUCLEOTIDE SEQUENCE [LARGE SCALE GENOMIC DNA]</scope>
</reference>
<dbReference type="OrthoDB" id="9904387at2759"/>
<dbReference type="Pfam" id="PF07686">
    <property type="entry name" value="V-set"/>
    <property type="match status" value="1"/>
</dbReference>
<evidence type="ECO:0000313" key="15">
    <source>
        <dbReference type="Proteomes" id="UP000314987"/>
    </source>
</evidence>
<proteinExistence type="predicted"/>
<dbReference type="GeneTree" id="ENSGT00940000162632"/>
<keyword evidence="2" id="KW-1003">Cell membrane</keyword>
<evidence type="ECO:0000256" key="4">
    <source>
        <dbReference type="ARBA" id="ARBA00022729"/>
    </source>
</evidence>
<keyword evidence="4 12" id="KW-0732">Signal</keyword>
<evidence type="ECO:0000256" key="10">
    <source>
        <dbReference type="ARBA" id="ARBA00023319"/>
    </source>
</evidence>
<evidence type="ECO:0000256" key="9">
    <source>
        <dbReference type="ARBA" id="ARBA00023180"/>
    </source>
</evidence>
<keyword evidence="15" id="KW-1185">Reference proteome</keyword>
<name>A0A4X2LB97_VOMUR</name>
<dbReference type="InterPro" id="IPR013106">
    <property type="entry name" value="Ig_V-set"/>
</dbReference>
<keyword evidence="9" id="KW-0325">Glycoprotein</keyword>
<evidence type="ECO:0000256" key="3">
    <source>
        <dbReference type="ARBA" id="ARBA00022692"/>
    </source>
</evidence>
<dbReference type="PANTHER" id="PTHR25466:SF4">
    <property type="entry name" value="T-LYMPHOCYTE ACTIVATION ANTIGEN CD80"/>
    <property type="match status" value="1"/>
</dbReference>
<reference evidence="14" key="2">
    <citation type="submission" date="2025-08" db="UniProtKB">
        <authorList>
            <consortium name="Ensembl"/>
        </authorList>
    </citation>
    <scope>IDENTIFICATION</scope>
</reference>
<dbReference type="InterPro" id="IPR007110">
    <property type="entry name" value="Ig-like_dom"/>
</dbReference>
<evidence type="ECO:0000256" key="8">
    <source>
        <dbReference type="ARBA" id="ARBA00023170"/>
    </source>
</evidence>
<evidence type="ECO:0000256" key="2">
    <source>
        <dbReference type="ARBA" id="ARBA00022475"/>
    </source>
</evidence>
<dbReference type="Ensembl" id="ENSVURT00010022047.1">
    <property type="protein sequence ID" value="ENSVURP00010019366.1"/>
    <property type="gene ID" value="ENSVURG00010014789.1"/>
</dbReference>
<evidence type="ECO:0000256" key="11">
    <source>
        <dbReference type="SAM" id="Phobius"/>
    </source>
</evidence>
<dbReference type="RefSeq" id="XP_027723894.1">
    <property type="nucleotide sequence ID" value="XM_027868093.1"/>
</dbReference>
<dbReference type="RefSeq" id="XP_027723903.1">
    <property type="nucleotide sequence ID" value="XM_027868102.1"/>
</dbReference>
<dbReference type="SMART" id="SM00409">
    <property type="entry name" value="IG"/>
    <property type="match status" value="1"/>
</dbReference>
<dbReference type="GO" id="GO:0042102">
    <property type="term" value="P:positive regulation of T cell proliferation"/>
    <property type="evidence" value="ECO:0007669"/>
    <property type="project" value="TreeGrafter"/>
</dbReference>
<evidence type="ECO:0000256" key="1">
    <source>
        <dbReference type="ARBA" id="ARBA00004251"/>
    </source>
</evidence>
<dbReference type="GO" id="GO:0071222">
    <property type="term" value="P:cellular response to lipopolysaccharide"/>
    <property type="evidence" value="ECO:0007669"/>
    <property type="project" value="TreeGrafter"/>
</dbReference>
<dbReference type="InterPro" id="IPR003599">
    <property type="entry name" value="Ig_sub"/>
</dbReference>
<accession>A0A4X2LB97</accession>
<dbReference type="InterPro" id="IPR051713">
    <property type="entry name" value="T-cell_Activation_Regulation"/>
</dbReference>
<feature type="domain" description="Ig-like" evidence="13">
    <location>
        <begin position="161"/>
        <end position="233"/>
    </location>
</feature>
<dbReference type="GO" id="GO:0031295">
    <property type="term" value="P:T cell costimulation"/>
    <property type="evidence" value="ECO:0007669"/>
    <property type="project" value="TreeGrafter"/>
</dbReference>
<dbReference type="Gene3D" id="2.60.40.10">
    <property type="entry name" value="Immunoglobulins"/>
    <property type="match status" value="2"/>
</dbReference>
<evidence type="ECO:0000256" key="7">
    <source>
        <dbReference type="ARBA" id="ARBA00023157"/>
    </source>
</evidence>
<evidence type="ECO:0000313" key="14">
    <source>
        <dbReference type="Ensembl" id="ENSVURP00010019366.1"/>
    </source>
</evidence>
<keyword evidence="6 11" id="KW-0472">Membrane</keyword>
<evidence type="ECO:0000259" key="13">
    <source>
        <dbReference type="PROSITE" id="PS50835"/>
    </source>
</evidence>
<feature type="chain" id="PRO_5021296802" description="Ig-like domain-containing protein" evidence="12">
    <location>
        <begin position="34"/>
        <end position="318"/>
    </location>
</feature>
<reference evidence="14" key="3">
    <citation type="submission" date="2025-09" db="UniProtKB">
        <authorList>
            <consortium name="Ensembl"/>
        </authorList>
    </citation>
    <scope>IDENTIFICATION</scope>
</reference>
<dbReference type="InterPro" id="IPR013162">
    <property type="entry name" value="CD80_C2-set"/>
</dbReference>
<feature type="domain" description="Ig-like" evidence="13">
    <location>
        <begin position="27"/>
        <end position="139"/>
    </location>
</feature>
<dbReference type="AlphaFoldDB" id="A0A4X2LB97"/>
<keyword evidence="8" id="KW-0675">Receptor</keyword>
<evidence type="ECO:0000256" key="5">
    <source>
        <dbReference type="ARBA" id="ARBA00022989"/>
    </source>
</evidence>
<feature type="transmembrane region" description="Helical" evidence="11">
    <location>
        <begin position="246"/>
        <end position="265"/>
    </location>
</feature>
<keyword evidence="7" id="KW-1015">Disulfide bond</keyword>
<dbReference type="CTD" id="941"/>
<sequence>MDWTGLELGMAQTRFLHLDFLLLFSALACLVSGETQVARVNEPATFSCDYNIPKKEMASYRVYWQNAERVVQAYVPGKKIEELIDPSYVNRTTAIDLSNNLSVTILSLQVPDEGTYECIVQKLVGGQYKRVHKLDVKLSIRADFSDPNIHEEGFFFSCWRITCSSSKGYPQPKLFWLKDGKELTSFNTTTFQDPTTRLYNIDSELCVNQTNDFSLTCLIKYGDFQVSTNVTLKRDIPFRRTLQPPIIASIVISICFFFIALILYLKRYHCQFCKQPEVDLYSVPQGLTVAATEEEANDLVFPLAQVERAATTGKAASV</sequence>
<dbReference type="OMA" id="HMTSVML"/>
<dbReference type="Pfam" id="PF08205">
    <property type="entry name" value="C2-set_2"/>
    <property type="match status" value="1"/>
</dbReference>
<evidence type="ECO:0000256" key="6">
    <source>
        <dbReference type="ARBA" id="ARBA00023136"/>
    </source>
</evidence>
<evidence type="ECO:0000256" key="12">
    <source>
        <dbReference type="SAM" id="SignalP"/>
    </source>
</evidence>
<dbReference type="InterPro" id="IPR013783">
    <property type="entry name" value="Ig-like_fold"/>
</dbReference>
<dbReference type="GO" id="GO:0009897">
    <property type="term" value="C:external side of plasma membrane"/>
    <property type="evidence" value="ECO:0007669"/>
    <property type="project" value="TreeGrafter"/>
</dbReference>
<keyword evidence="5 11" id="KW-1133">Transmembrane helix</keyword>
<dbReference type="GO" id="GO:0007166">
    <property type="term" value="P:cell surface receptor signaling pathway"/>
    <property type="evidence" value="ECO:0007669"/>
    <property type="project" value="TreeGrafter"/>
</dbReference>
<organism evidence="14 15">
    <name type="scientific">Vombatus ursinus</name>
    <name type="common">Common wombat</name>
    <dbReference type="NCBI Taxonomy" id="29139"/>
    <lineage>
        <taxon>Eukaryota</taxon>
        <taxon>Metazoa</taxon>
        <taxon>Chordata</taxon>
        <taxon>Craniata</taxon>
        <taxon>Vertebrata</taxon>
        <taxon>Euteleostomi</taxon>
        <taxon>Mammalia</taxon>
        <taxon>Metatheria</taxon>
        <taxon>Diprotodontia</taxon>
        <taxon>Vombatidae</taxon>
        <taxon>Vombatus</taxon>
    </lineage>
</organism>
<keyword evidence="10" id="KW-0393">Immunoglobulin domain</keyword>
<dbReference type="GO" id="GO:0042130">
    <property type="term" value="P:negative regulation of T cell proliferation"/>
    <property type="evidence" value="ECO:0007669"/>
    <property type="project" value="TreeGrafter"/>
</dbReference>
<dbReference type="GO" id="GO:0006955">
    <property type="term" value="P:immune response"/>
    <property type="evidence" value="ECO:0007669"/>
    <property type="project" value="TreeGrafter"/>
</dbReference>
<gene>
    <name evidence="14" type="primary">CD80</name>
</gene>
<dbReference type="Proteomes" id="UP000314987">
    <property type="component" value="Unassembled WGS sequence"/>
</dbReference>
<feature type="signal peptide" evidence="12">
    <location>
        <begin position="1"/>
        <end position="33"/>
    </location>
</feature>
<dbReference type="STRING" id="29139.ENSVURP00010019366"/>
<dbReference type="GeneID" id="114047316"/>
<comment type="subcellular location">
    <subcellularLocation>
        <location evidence="1">Cell membrane</location>
        <topology evidence="1">Single-pass type I membrane protein</topology>
    </subcellularLocation>
</comment>